<dbReference type="EMBL" id="FZOG01000003">
    <property type="protein sequence ID" value="SNS55384.1"/>
    <property type="molecule type" value="Genomic_DNA"/>
</dbReference>
<keyword evidence="2" id="KW-0732">Signal</keyword>
<dbReference type="RefSeq" id="WP_089360071.1">
    <property type="nucleotide sequence ID" value="NZ_FZOG01000003.1"/>
</dbReference>
<keyword evidence="4" id="KW-1185">Reference proteome</keyword>
<evidence type="ECO:0000256" key="2">
    <source>
        <dbReference type="SAM" id="SignalP"/>
    </source>
</evidence>
<evidence type="ECO:0000313" key="4">
    <source>
        <dbReference type="Proteomes" id="UP000242915"/>
    </source>
</evidence>
<dbReference type="AlphaFoldDB" id="A0A239FH38"/>
<evidence type="ECO:0000256" key="1">
    <source>
        <dbReference type="SAM" id="MobiDB-lite"/>
    </source>
</evidence>
<protein>
    <recommendedName>
        <fullName evidence="5">MetA-pathway of phenol degradation</fullName>
    </recommendedName>
</protein>
<evidence type="ECO:0000313" key="3">
    <source>
        <dbReference type="EMBL" id="SNS55384.1"/>
    </source>
</evidence>
<reference evidence="4" key="1">
    <citation type="submission" date="2017-06" db="EMBL/GenBank/DDBJ databases">
        <authorList>
            <person name="Varghese N."/>
            <person name="Submissions S."/>
        </authorList>
    </citation>
    <scope>NUCLEOTIDE SEQUENCE [LARGE SCALE GENOMIC DNA]</scope>
    <source>
        <strain evidence="4">CIP 108523</strain>
    </source>
</reference>
<feature type="region of interest" description="Disordered" evidence="1">
    <location>
        <begin position="32"/>
        <end position="59"/>
    </location>
</feature>
<name>A0A239FH38_9PSED</name>
<feature type="signal peptide" evidence="2">
    <location>
        <begin position="1"/>
        <end position="23"/>
    </location>
</feature>
<organism evidence="3 4">
    <name type="scientific">Pseudomonas segetis</name>
    <dbReference type="NCBI Taxonomy" id="298908"/>
    <lineage>
        <taxon>Bacteria</taxon>
        <taxon>Pseudomonadati</taxon>
        <taxon>Pseudomonadota</taxon>
        <taxon>Gammaproteobacteria</taxon>
        <taxon>Pseudomonadales</taxon>
        <taxon>Pseudomonadaceae</taxon>
        <taxon>Pseudomonas</taxon>
    </lineage>
</organism>
<evidence type="ECO:0008006" key="5">
    <source>
        <dbReference type="Google" id="ProtNLM"/>
    </source>
</evidence>
<sequence>MNLPTCLTFVCGIASVLPSAVLAQSLPADEKTSAAQLPGSGPEDSDSTKPQGSETAGSDAAELEKLAKATANPLGAAWMLWFQNDYTHMDGDNDALPSNGRWANSTKFQPVMSFPFDVGDDEWNLIVRPVVQYQSSPLDDSFGDALQGRAGDIPTDKLLSHNYPYNGRTTGFGDTGLLTLTGPARDDGLVWGVGVTQLFPTAEEDVLGQGKYQAGPAVLLASLAPNPGGWNVGVLAQHWWSYAGDDDREDTSQSDIQYFLNYRLSGTELVGMTPNVRVNWKADSGEKVNFPIGLGYSNVIKINKLPVRFAVEMQYSVVKGDEYDADWNLRFMFIPVIANPFKSY</sequence>
<proteinExistence type="predicted"/>
<feature type="chain" id="PRO_5012398995" description="MetA-pathway of phenol degradation" evidence="2">
    <location>
        <begin position="24"/>
        <end position="344"/>
    </location>
</feature>
<dbReference type="Proteomes" id="UP000242915">
    <property type="component" value="Unassembled WGS sequence"/>
</dbReference>
<accession>A0A239FH38</accession>
<gene>
    <name evidence="3" type="ORF">SAMN05216255_2581</name>
</gene>